<evidence type="ECO:0000313" key="2">
    <source>
        <dbReference type="EMBL" id="SIQ71762.1"/>
    </source>
</evidence>
<evidence type="ECO:0000313" key="3">
    <source>
        <dbReference type="Proteomes" id="UP000186666"/>
    </source>
</evidence>
<dbReference type="PANTHER" id="PTHR48090">
    <property type="entry name" value="UNDECAPRENYL-PHOSPHATE 4-DEOXY-4-FORMAMIDO-L-ARABINOSE TRANSFERASE-RELATED"/>
    <property type="match status" value="1"/>
</dbReference>
<comment type="caution">
    <text evidence="2">The sequence shown here is derived from an EMBL/GenBank/DDBJ whole genome shotgun (WGS) entry which is preliminary data.</text>
</comment>
<dbReference type="InterPro" id="IPR050256">
    <property type="entry name" value="Glycosyltransferase_2"/>
</dbReference>
<dbReference type="EMBL" id="FTNK01000003">
    <property type="protein sequence ID" value="SIQ71762.1"/>
    <property type="molecule type" value="Genomic_DNA"/>
</dbReference>
<dbReference type="InterPro" id="IPR001173">
    <property type="entry name" value="Glyco_trans_2-like"/>
</dbReference>
<dbReference type="InterPro" id="IPR029044">
    <property type="entry name" value="Nucleotide-diphossugar_trans"/>
</dbReference>
<dbReference type="RefSeq" id="WP_068583221.1">
    <property type="nucleotide sequence ID" value="NZ_FTNK01000003.1"/>
</dbReference>
<dbReference type="SUPFAM" id="SSF53448">
    <property type="entry name" value="Nucleotide-diphospho-sugar transferases"/>
    <property type="match status" value="1"/>
</dbReference>
<gene>
    <name evidence="2" type="ORF">SAMN05421578_103522</name>
</gene>
<feature type="domain" description="Glycosyltransferase 2-like" evidence="1">
    <location>
        <begin position="33"/>
        <end position="137"/>
    </location>
</feature>
<dbReference type="Pfam" id="PF00535">
    <property type="entry name" value="Glycos_transf_2"/>
    <property type="match status" value="1"/>
</dbReference>
<dbReference type="PANTHER" id="PTHR48090:SF7">
    <property type="entry name" value="RFBJ PROTEIN"/>
    <property type="match status" value="1"/>
</dbReference>
<keyword evidence="2" id="KW-0808">Transferase</keyword>
<reference evidence="2 3" key="1">
    <citation type="submission" date="2017-01" db="EMBL/GenBank/DDBJ databases">
        <authorList>
            <person name="Varghese N."/>
            <person name="Submissions S."/>
        </authorList>
    </citation>
    <scope>NUCLEOTIDE SEQUENCE [LARGE SCALE GENOMIC DNA]</scope>
    <source>
        <strain evidence="2 3">ATCC 23464</strain>
    </source>
</reference>
<dbReference type="CDD" id="cd00761">
    <property type="entry name" value="Glyco_tranf_GTA_type"/>
    <property type="match status" value="1"/>
</dbReference>
<sequence length="270" mass="29462">MQKRLRSKTRYRPQATIQNKPVGIRNHQLPVVSVIIPALNERRTISAIIHQAARVHPRTEVIVVANGSTDGTDRVAARHGAIVIHGEDPLGHDVGRFVGAHAAKGKVLLFIDGDMVISSSQLEPFVKAVLSGVDVALNDYRGPIHHIPVHRVILSKHALNVMLGRADLKGSSLTTVPHAISRGALKEIGAESLAIPPLAQTIAVSKGLQVKRVHSIQVGKLNPRRVKKNNVDPLEAMITGDHLEAINWLLKQNGPRAGYSDLERKRDKVR</sequence>
<organism evidence="2 3">
    <name type="scientific">Paenibacillus macquariensis</name>
    <dbReference type="NCBI Taxonomy" id="948756"/>
    <lineage>
        <taxon>Bacteria</taxon>
        <taxon>Bacillati</taxon>
        <taxon>Bacillota</taxon>
        <taxon>Bacilli</taxon>
        <taxon>Bacillales</taxon>
        <taxon>Paenibacillaceae</taxon>
        <taxon>Paenibacillus</taxon>
    </lineage>
</organism>
<name>A0ABY1JTA0_9BACL</name>
<proteinExistence type="predicted"/>
<protein>
    <submittedName>
        <fullName evidence="2">Glycosyl transferase family 2</fullName>
    </submittedName>
</protein>
<dbReference type="Proteomes" id="UP000186666">
    <property type="component" value="Unassembled WGS sequence"/>
</dbReference>
<dbReference type="Gene3D" id="3.90.550.10">
    <property type="entry name" value="Spore Coat Polysaccharide Biosynthesis Protein SpsA, Chain A"/>
    <property type="match status" value="1"/>
</dbReference>
<evidence type="ECO:0000259" key="1">
    <source>
        <dbReference type="Pfam" id="PF00535"/>
    </source>
</evidence>
<keyword evidence="3" id="KW-1185">Reference proteome</keyword>
<dbReference type="GO" id="GO:0016740">
    <property type="term" value="F:transferase activity"/>
    <property type="evidence" value="ECO:0007669"/>
    <property type="project" value="UniProtKB-KW"/>
</dbReference>
<accession>A0ABY1JTA0</accession>